<dbReference type="InterPro" id="IPR036217">
    <property type="entry name" value="MethylDNA_cys_MeTrfase_DNAb"/>
</dbReference>
<name>A0A1G7UBM6_9PROT</name>
<dbReference type="CDD" id="cd06445">
    <property type="entry name" value="ATase"/>
    <property type="match status" value="1"/>
</dbReference>
<evidence type="ECO:0000259" key="9">
    <source>
        <dbReference type="Pfam" id="PF01035"/>
    </source>
</evidence>
<proteinExistence type="inferred from homology"/>
<sequence length="178" mass="17903">MPVAPASLCAYPAPMIEAPVTETPLGWLAVTATPAGVTFVALADSGDAARAAVARAGPAVSGDASRAALDAVAAALRSGRALPDLACAARGTAFQHTVWDALRAVPPGETRSYAELAAAIGRPGAHRAVARACASNPVALLIPCHRAVRRDGGLGGYRWGLARKRALLAREGALAPAA</sequence>
<comment type="catalytic activity">
    <reaction evidence="8">
        <text>a 6-O-methyl-2'-deoxyguanosine in DNA + L-cysteinyl-[protein] = S-methyl-L-cysteinyl-[protein] + a 2'-deoxyguanosine in DNA</text>
        <dbReference type="Rhea" id="RHEA:24000"/>
        <dbReference type="Rhea" id="RHEA-COMP:10131"/>
        <dbReference type="Rhea" id="RHEA-COMP:10132"/>
        <dbReference type="Rhea" id="RHEA-COMP:11367"/>
        <dbReference type="Rhea" id="RHEA-COMP:11368"/>
        <dbReference type="ChEBI" id="CHEBI:29950"/>
        <dbReference type="ChEBI" id="CHEBI:82612"/>
        <dbReference type="ChEBI" id="CHEBI:85445"/>
        <dbReference type="ChEBI" id="CHEBI:85448"/>
        <dbReference type="EC" id="2.1.1.63"/>
    </reaction>
</comment>
<evidence type="ECO:0000256" key="8">
    <source>
        <dbReference type="ARBA" id="ARBA00049348"/>
    </source>
</evidence>
<dbReference type="GO" id="GO:0032259">
    <property type="term" value="P:methylation"/>
    <property type="evidence" value="ECO:0007669"/>
    <property type="project" value="UniProtKB-KW"/>
</dbReference>
<keyword evidence="7" id="KW-0234">DNA repair</keyword>
<gene>
    <name evidence="10" type="ORF">SAMN05216241_11319</name>
</gene>
<feature type="domain" description="Methylated-DNA-[protein]-cysteine S-methyltransferase DNA binding" evidence="9">
    <location>
        <begin position="93"/>
        <end position="173"/>
    </location>
</feature>
<evidence type="ECO:0000256" key="2">
    <source>
        <dbReference type="ARBA" id="ARBA00008711"/>
    </source>
</evidence>
<dbReference type="GO" id="GO:0006281">
    <property type="term" value="P:DNA repair"/>
    <property type="evidence" value="ECO:0007669"/>
    <property type="project" value="UniProtKB-KW"/>
</dbReference>
<dbReference type="SUPFAM" id="SSF53155">
    <property type="entry name" value="Methylated DNA-protein cysteine methyltransferase domain"/>
    <property type="match status" value="1"/>
</dbReference>
<evidence type="ECO:0000313" key="10">
    <source>
        <dbReference type="EMBL" id="SDG44439.1"/>
    </source>
</evidence>
<evidence type="ECO:0000256" key="4">
    <source>
        <dbReference type="ARBA" id="ARBA00022603"/>
    </source>
</evidence>
<evidence type="ECO:0000256" key="1">
    <source>
        <dbReference type="ARBA" id="ARBA00001286"/>
    </source>
</evidence>
<evidence type="ECO:0000313" key="11">
    <source>
        <dbReference type="Proteomes" id="UP000199415"/>
    </source>
</evidence>
<dbReference type="InterPro" id="IPR036631">
    <property type="entry name" value="MGMT_N_sf"/>
</dbReference>
<comment type="catalytic activity">
    <reaction evidence="1">
        <text>a 4-O-methyl-thymidine in DNA + L-cysteinyl-[protein] = a thymidine in DNA + S-methyl-L-cysteinyl-[protein]</text>
        <dbReference type="Rhea" id="RHEA:53428"/>
        <dbReference type="Rhea" id="RHEA-COMP:10131"/>
        <dbReference type="Rhea" id="RHEA-COMP:10132"/>
        <dbReference type="Rhea" id="RHEA-COMP:13555"/>
        <dbReference type="Rhea" id="RHEA-COMP:13556"/>
        <dbReference type="ChEBI" id="CHEBI:29950"/>
        <dbReference type="ChEBI" id="CHEBI:82612"/>
        <dbReference type="ChEBI" id="CHEBI:137386"/>
        <dbReference type="ChEBI" id="CHEBI:137387"/>
        <dbReference type="EC" id="2.1.1.63"/>
    </reaction>
</comment>
<dbReference type="AlphaFoldDB" id="A0A1G7UBM6"/>
<keyword evidence="5 10" id="KW-0808">Transferase</keyword>
<dbReference type="RefSeq" id="WP_245659587.1">
    <property type="nucleotide sequence ID" value="NZ_FNCE01000013.1"/>
</dbReference>
<dbReference type="EMBL" id="FNCE01000013">
    <property type="protein sequence ID" value="SDG44439.1"/>
    <property type="molecule type" value="Genomic_DNA"/>
</dbReference>
<dbReference type="InterPro" id="IPR036388">
    <property type="entry name" value="WH-like_DNA-bd_sf"/>
</dbReference>
<evidence type="ECO:0000256" key="6">
    <source>
        <dbReference type="ARBA" id="ARBA00022763"/>
    </source>
</evidence>
<dbReference type="STRING" id="1082479.SAMN05216241_11319"/>
<dbReference type="EC" id="2.1.1.63" evidence="3"/>
<dbReference type="PANTHER" id="PTHR10815">
    <property type="entry name" value="METHYLATED-DNA--PROTEIN-CYSTEINE METHYLTRANSFERASE"/>
    <property type="match status" value="1"/>
</dbReference>
<keyword evidence="4 10" id="KW-0489">Methyltransferase</keyword>
<evidence type="ECO:0000256" key="5">
    <source>
        <dbReference type="ARBA" id="ARBA00022679"/>
    </source>
</evidence>
<evidence type="ECO:0000256" key="7">
    <source>
        <dbReference type="ARBA" id="ARBA00023204"/>
    </source>
</evidence>
<dbReference type="PANTHER" id="PTHR10815:SF5">
    <property type="entry name" value="METHYLATED-DNA--PROTEIN-CYSTEINE METHYLTRANSFERASE"/>
    <property type="match status" value="1"/>
</dbReference>
<dbReference type="Proteomes" id="UP000199415">
    <property type="component" value="Unassembled WGS sequence"/>
</dbReference>
<dbReference type="FunFam" id="1.10.10.10:FF:000214">
    <property type="entry name" value="Methylated-DNA--protein-cysteine methyltransferase"/>
    <property type="match status" value="1"/>
</dbReference>
<comment type="similarity">
    <text evidence="2">Belongs to the MGMT family.</text>
</comment>
<evidence type="ECO:0000256" key="3">
    <source>
        <dbReference type="ARBA" id="ARBA00011918"/>
    </source>
</evidence>
<keyword evidence="11" id="KW-1185">Reference proteome</keyword>
<dbReference type="NCBIfam" id="TIGR00589">
    <property type="entry name" value="ogt"/>
    <property type="match status" value="1"/>
</dbReference>
<dbReference type="InterPro" id="IPR014048">
    <property type="entry name" value="MethylDNA_cys_MeTrfase_DNA-bd"/>
</dbReference>
<dbReference type="Gene3D" id="1.10.10.10">
    <property type="entry name" value="Winged helix-like DNA-binding domain superfamily/Winged helix DNA-binding domain"/>
    <property type="match status" value="1"/>
</dbReference>
<keyword evidence="6" id="KW-0227">DNA damage</keyword>
<dbReference type="GO" id="GO:0003908">
    <property type="term" value="F:methylated-DNA-[protein]-cysteine S-methyltransferase activity"/>
    <property type="evidence" value="ECO:0007669"/>
    <property type="project" value="UniProtKB-EC"/>
</dbReference>
<organism evidence="10 11">
    <name type="scientific">Limimonas halophila</name>
    <dbReference type="NCBI Taxonomy" id="1082479"/>
    <lineage>
        <taxon>Bacteria</taxon>
        <taxon>Pseudomonadati</taxon>
        <taxon>Pseudomonadota</taxon>
        <taxon>Alphaproteobacteria</taxon>
        <taxon>Rhodospirillales</taxon>
        <taxon>Rhodovibrionaceae</taxon>
        <taxon>Limimonas</taxon>
    </lineage>
</organism>
<dbReference type="Gene3D" id="3.30.160.70">
    <property type="entry name" value="Methylated DNA-protein cysteine methyltransferase domain"/>
    <property type="match status" value="1"/>
</dbReference>
<reference evidence="10 11" key="1">
    <citation type="submission" date="2016-10" db="EMBL/GenBank/DDBJ databases">
        <authorList>
            <person name="de Groot N.N."/>
        </authorList>
    </citation>
    <scope>NUCLEOTIDE SEQUENCE [LARGE SCALE GENOMIC DNA]</scope>
    <source>
        <strain evidence="10 11">DSM 25584</strain>
    </source>
</reference>
<dbReference type="Pfam" id="PF01035">
    <property type="entry name" value="DNA_binding_1"/>
    <property type="match status" value="1"/>
</dbReference>
<dbReference type="SUPFAM" id="SSF46767">
    <property type="entry name" value="Methylated DNA-protein cysteine methyltransferase, C-terminal domain"/>
    <property type="match status" value="1"/>
</dbReference>
<protein>
    <recommendedName>
        <fullName evidence="3">methylated-DNA--[protein]-cysteine S-methyltransferase</fullName>
        <ecNumber evidence="3">2.1.1.63</ecNumber>
    </recommendedName>
</protein>
<accession>A0A1G7UBM6</accession>